<evidence type="ECO:0000313" key="5">
    <source>
        <dbReference type="Proteomes" id="UP000332933"/>
    </source>
</evidence>
<evidence type="ECO:0000256" key="2">
    <source>
        <dbReference type="SAM" id="MobiDB-lite"/>
    </source>
</evidence>
<feature type="coiled-coil region" evidence="1">
    <location>
        <begin position="350"/>
        <end position="377"/>
    </location>
</feature>
<sequence>MSAPRYGLSPRLSMTDASNIPRLPDTTLVRSPRRSSIRKKATFKSYAAIHRASGSAAIETNATPPRRATVGARPRITLAAVPPASFDDSSVDDERIADMMAHTHGYYNPSTPGDETDGGGGGGAHFQALIAHKDKTIQDLLQACTKYRVDCETFCNKALDWKKKHDAVAKQVLQLQADNFVLQGQRRPAPTLAWDDLHTPVLIFTPPATTEATTNARPSSRPPSPPRLADPLPGQLDDDITALTRVHERQVDALKFEVSRLQVALRDHEADGTALTTLHDEYAAYKALSEAKFEQCEAEVGRFKAQMALVAQDYADQLAERTARTTIDMCAHVAREKQRQAMWDADRVALDDLREKVQHLESQAAAAKARLVAAATETSALKDDVARRVHEHAKARRDHTTLVAQHLRLLAKSSQRKLTTQRLAKRMLLLAAQVTDLGTSHGELNRAEYLKAMPEKARKEVDEAANTEGQPPIDEEDCKDEDIGSTVDADESSKRIETLQNALVRRKQREQSLLRTVRDLRRVMLDLQRTAKEYAIFKTETTHELQRQENQVQLYATAYLESNSPTHRATLAMDCAPNDDSHRVDDVKLDEVVYM</sequence>
<proteinExistence type="predicted"/>
<dbReference type="Proteomes" id="UP000332933">
    <property type="component" value="Unassembled WGS sequence"/>
</dbReference>
<dbReference type="EMBL" id="VJMH01000134">
    <property type="protein sequence ID" value="KAF0718635.1"/>
    <property type="molecule type" value="Genomic_DNA"/>
</dbReference>
<accession>A0A485K6K6</accession>
<reference evidence="4 5" key="1">
    <citation type="submission" date="2019-03" db="EMBL/GenBank/DDBJ databases">
        <authorList>
            <person name="Gaulin E."/>
            <person name="Dumas B."/>
        </authorList>
    </citation>
    <scope>NUCLEOTIDE SEQUENCE [LARGE SCALE GENOMIC DNA]</scope>
    <source>
        <strain evidence="4">CBS 568.67</strain>
    </source>
</reference>
<evidence type="ECO:0000313" key="4">
    <source>
        <dbReference type="EMBL" id="VFT78783.1"/>
    </source>
</evidence>
<evidence type="ECO:0000313" key="3">
    <source>
        <dbReference type="EMBL" id="KAF0718635.1"/>
    </source>
</evidence>
<gene>
    <name evidence="4" type="primary">Aste57867_1570</name>
    <name evidence="3" type="ORF">As57867_001569</name>
    <name evidence="4" type="ORF">ASTE57867_1570</name>
</gene>
<reference evidence="3" key="2">
    <citation type="submission" date="2019-06" db="EMBL/GenBank/DDBJ databases">
        <title>Genomics analysis of Aphanomyces spp. identifies a new class of oomycete effector associated with host adaptation.</title>
        <authorList>
            <person name="Gaulin E."/>
        </authorList>
    </citation>
    <scope>NUCLEOTIDE SEQUENCE</scope>
    <source>
        <strain evidence="3">CBS 578.67</strain>
    </source>
</reference>
<keyword evidence="5" id="KW-1185">Reference proteome</keyword>
<dbReference type="EMBL" id="CAADRA010000134">
    <property type="protein sequence ID" value="VFT78783.1"/>
    <property type="molecule type" value="Genomic_DNA"/>
</dbReference>
<feature type="region of interest" description="Disordered" evidence="2">
    <location>
        <begin position="206"/>
        <end position="235"/>
    </location>
</feature>
<feature type="region of interest" description="Disordered" evidence="2">
    <location>
        <begin position="1"/>
        <end position="36"/>
    </location>
</feature>
<name>A0A485K6K6_9STRA</name>
<organism evidence="4 5">
    <name type="scientific">Aphanomyces stellatus</name>
    <dbReference type="NCBI Taxonomy" id="120398"/>
    <lineage>
        <taxon>Eukaryota</taxon>
        <taxon>Sar</taxon>
        <taxon>Stramenopiles</taxon>
        <taxon>Oomycota</taxon>
        <taxon>Saprolegniomycetes</taxon>
        <taxon>Saprolegniales</taxon>
        <taxon>Verrucalvaceae</taxon>
        <taxon>Aphanomyces</taxon>
    </lineage>
</organism>
<feature type="compositionally biased region" description="Low complexity" evidence="2">
    <location>
        <begin position="206"/>
        <end position="219"/>
    </location>
</feature>
<evidence type="ECO:0000256" key="1">
    <source>
        <dbReference type="SAM" id="Coils"/>
    </source>
</evidence>
<feature type="region of interest" description="Disordered" evidence="2">
    <location>
        <begin position="458"/>
        <end position="493"/>
    </location>
</feature>
<keyword evidence="1" id="KW-0175">Coiled coil</keyword>
<dbReference type="OrthoDB" id="75012at2759"/>
<protein>
    <submittedName>
        <fullName evidence="4">Aste57867_1570 protein</fullName>
    </submittedName>
</protein>
<dbReference type="AlphaFoldDB" id="A0A485K6K6"/>